<proteinExistence type="predicted"/>
<name>A0A1H5KZQ2_9MICO</name>
<dbReference type="Proteomes" id="UP000199220">
    <property type="component" value="Unassembled WGS sequence"/>
</dbReference>
<evidence type="ECO:0000313" key="2">
    <source>
        <dbReference type="EMBL" id="SEE70200.1"/>
    </source>
</evidence>
<evidence type="ECO:0000256" key="1">
    <source>
        <dbReference type="SAM" id="SignalP"/>
    </source>
</evidence>
<dbReference type="EMBL" id="FNTX01000002">
    <property type="protein sequence ID" value="SEE70200.1"/>
    <property type="molecule type" value="Genomic_DNA"/>
</dbReference>
<dbReference type="PROSITE" id="PS51318">
    <property type="entry name" value="TAT"/>
    <property type="match status" value="1"/>
</dbReference>
<sequence>MNTQLSRRSLLSMAAAGAFGSTALSGCQTTGDQSASEGASSTLDFWSYYEAAGRGSAFDELAAAYEDESGVGVNLNLAPQNFNTVLRTAMLSDDRPEFLGITQYNMRDFAQAGLLADVRPALEAAGIEDDIYPAAIDAATIDGTLYGIADALRFGMWFYSPQGFDDLGVEPPTTYEELVVVSEKARAKDRYPILLGLKELSPASNSLQVIIPAIVGLTAMLEASAAKDYTGQRFVDVLTLYQRMVDDGILDTTDTGMAAADAQAMFVSGQAVMKPSASYDIGTLVALDPTVSVFEEPVMLVDDPVVTYWGGAGQMYCVTADTPDEEAAMDLLSWWVKPEQLGVQVEESELVSSLQSANERIDPDSLAGFAAERLTLVEEEGLFYNNYVPSAEAEAWGRAVQEVVSKAKSPEEAIETTVQAVFQG</sequence>
<gene>
    <name evidence="2" type="ORF">SAMN04488554_2533</name>
</gene>
<reference evidence="3" key="1">
    <citation type="submission" date="2016-10" db="EMBL/GenBank/DDBJ databases">
        <authorList>
            <person name="Varghese N."/>
            <person name="Submissions S."/>
        </authorList>
    </citation>
    <scope>NUCLEOTIDE SEQUENCE [LARGE SCALE GENOMIC DNA]</scope>
    <source>
        <strain evidence="3">DSM 21368</strain>
    </source>
</reference>
<dbReference type="PANTHER" id="PTHR43649">
    <property type="entry name" value="ARABINOSE-BINDING PROTEIN-RELATED"/>
    <property type="match status" value="1"/>
</dbReference>
<dbReference type="InterPro" id="IPR050490">
    <property type="entry name" value="Bact_solute-bd_prot1"/>
</dbReference>
<feature type="signal peptide" evidence="1">
    <location>
        <begin position="1"/>
        <end position="23"/>
    </location>
</feature>
<dbReference type="Gene3D" id="3.40.190.10">
    <property type="entry name" value="Periplasmic binding protein-like II"/>
    <property type="match status" value="1"/>
</dbReference>
<dbReference type="PROSITE" id="PS51257">
    <property type="entry name" value="PROKAR_LIPOPROTEIN"/>
    <property type="match status" value="1"/>
</dbReference>
<protein>
    <submittedName>
        <fullName evidence="2">ABC-type glycerol-3-phosphate transport system, substrate-binding protein</fullName>
    </submittedName>
</protein>
<dbReference type="SUPFAM" id="SSF53850">
    <property type="entry name" value="Periplasmic binding protein-like II"/>
    <property type="match status" value="1"/>
</dbReference>
<organism evidence="2 3">
    <name type="scientific">Ruania alba</name>
    <dbReference type="NCBI Taxonomy" id="648782"/>
    <lineage>
        <taxon>Bacteria</taxon>
        <taxon>Bacillati</taxon>
        <taxon>Actinomycetota</taxon>
        <taxon>Actinomycetes</taxon>
        <taxon>Micrococcales</taxon>
        <taxon>Ruaniaceae</taxon>
        <taxon>Ruania</taxon>
    </lineage>
</organism>
<evidence type="ECO:0000313" key="3">
    <source>
        <dbReference type="Proteomes" id="UP000199220"/>
    </source>
</evidence>
<keyword evidence="1" id="KW-0732">Signal</keyword>
<dbReference type="InterPro" id="IPR006311">
    <property type="entry name" value="TAT_signal"/>
</dbReference>
<dbReference type="Pfam" id="PF13416">
    <property type="entry name" value="SBP_bac_8"/>
    <property type="match status" value="1"/>
</dbReference>
<accession>A0A1H5KZQ2</accession>
<dbReference type="InterPro" id="IPR006059">
    <property type="entry name" value="SBP"/>
</dbReference>
<keyword evidence="3" id="KW-1185">Reference proteome</keyword>
<dbReference type="STRING" id="648782.SAMN04488554_2533"/>
<feature type="chain" id="PRO_5039498205" evidence="1">
    <location>
        <begin position="24"/>
        <end position="424"/>
    </location>
</feature>
<dbReference type="RefSeq" id="WP_175477085.1">
    <property type="nucleotide sequence ID" value="NZ_FNTX01000002.1"/>
</dbReference>
<dbReference type="AlphaFoldDB" id="A0A1H5KZQ2"/>